<gene>
    <name evidence="1" type="ordered locus">Ping_0258</name>
</gene>
<dbReference type="eggNOG" id="COG1075">
    <property type="taxonomic scope" value="Bacteria"/>
</dbReference>
<keyword evidence="2" id="KW-1185">Reference proteome</keyword>
<proteinExistence type="predicted"/>
<dbReference type="AlphaFoldDB" id="A1SRL0"/>
<sequence length="474" mass="53353">MLVIFIHGWSVVDTSAYGLLPEALAEQADQYKLKIEIKHIWLGRYISFNDEVSVADVARAFHDALHDQIPNGVGGIADFSCITHSTGGPVVREWLNRFYMGSLLSQSPLRHLVMLAPANHGSPLAALGKQRVGRIKAWFSGVEPGQRILDWLSLGSHQQIALAQSYLTYKPAENKFFPFVLTGQTIDKKLYDFVNNYLVEAGSDGVVRVACANLNYSMIKLVEEKVAHDSDEKKARLLEVEGELQRPSLAPFGVIPGASHSGKDKGIMRSVLSAKSKNKPQVTEILKCLTVNNQADYTNRGKELEILTQESQKGTHRYVMLVFIIKDDQGDPVNDYDLLLLGGDSHNPNKLTKGFFVDRQQNAAHPNHLIYYVDYDLVIKNKLTGFRVIARPADGFVFYHVVEYRANGLNINDLIKPNETFYVEIQLHRCVDKNVFRMDNASDPKLRKEGFLIKSETRHSFENLEPSKEEINKS</sequence>
<dbReference type="HOGENOM" id="CLU_612352_0_0_6"/>
<dbReference type="Gene3D" id="3.40.50.1820">
    <property type="entry name" value="alpha/beta hydrolase"/>
    <property type="match status" value="1"/>
</dbReference>
<dbReference type="Proteomes" id="UP000000639">
    <property type="component" value="Chromosome"/>
</dbReference>
<organism evidence="1 2">
    <name type="scientific">Psychromonas ingrahamii (strain DSM 17664 / CCUG 51855 / 37)</name>
    <dbReference type="NCBI Taxonomy" id="357804"/>
    <lineage>
        <taxon>Bacteria</taxon>
        <taxon>Pseudomonadati</taxon>
        <taxon>Pseudomonadota</taxon>
        <taxon>Gammaproteobacteria</taxon>
        <taxon>Alteromonadales</taxon>
        <taxon>Psychromonadaceae</taxon>
        <taxon>Psychromonas</taxon>
    </lineage>
</organism>
<dbReference type="SUPFAM" id="SSF53474">
    <property type="entry name" value="alpha/beta-Hydrolases"/>
    <property type="match status" value="1"/>
</dbReference>
<dbReference type="STRING" id="357804.Ping_0258"/>
<dbReference type="RefSeq" id="WP_011768684.1">
    <property type="nucleotide sequence ID" value="NC_008709.1"/>
</dbReference>
<dbReference type="EMBL" id="CP000510">
    <property type="protein sequence ID" value="ABM02125.1"/>
    <property type="molecule type" value="Genomic_DNA"/>
</dbReference>
<dbReference type="OrthoDB" id="489469at2"/>
<dbReference type="KEGG" id="pin:Ping_0258"/>
<dbReference type="ESTHER" id="psyin-a1srl0">
    <property type="family name" value="PlaB"/>
</dbReference>
<name>A1SRL0_PSYIN</name>
<evidence type="ECO:0000313" key="1">
    <source>
        <dbReference type="EMBL" id="ABM02125.1"/>
    </source>
</evidence>
<dbReference type="InterPro" id="IPR029058">
    <property type="entry name" value="AB_hydrolase_fold"/>
</dbReference>
<protein>
    <submittedName>
        <fullName evidence="1">Phospholipase</fullName>
    </submittedName>
</protein>
<reference evidence="1 2" key="1">
    <citation type="submission" date="2007-01" db="EMBL/GenBank/DDBJ databases">
        <title>Complete sequence of Psychromonas ingrahamii 37.</title>
        <authorList>
            <consortium name="US DOE Joint Genome Institute"/>
            <person name="Copeland A."/>
            <person name="Lucas S."/>
            <person name="Lapidus A."/>
            <person name="Barry K."/>
            <person name="Detter J.C."/>
            <person name="Glavina del Rio T."/>
            <person name="Hammon N."/>
            <person name="Israni S."/>
            <person name="Dalin E."/>
            <person name="Tice H."/>
            <person name="Pitluck S."/>
            <person name="Thompson L.S."/>
            <person name="Brettin T."/>
            <person name="Bruce D."/>
            <person name="Han C."/>
            <person name="Tapia R."/>
            <person name="Schmutz J."/>
            <person name="Larimer F."/>
            <person name="Land M."/>
            <person name="Hauser L."/>
            <person name="Kyrpides N."/>
            <person name="Ivanova N."/>
            <person name="Staley J."/>
            <person name="Richardson P."/>
        </authorList>
    </citation>
    <scope>NUCLEOTIDE SEQUENCE [LARGE SCALE GENOMIC DNA]</scope>
    <source>
        <strain evidence="1 2">37</strain>
    </source>
</reference>
<accession>A1SRL0</accession>
<evidence type="ECO:0000313" key="2">
    <source>
        <dbReference type="Proteomes" id="UP000000639"/>
    </source>
</evidence>